<evidence type="ECO:0000313" key="1">
    <source>
        <dbReference type="EMBL" id="WBA42030.1"/>
    </source>
</evidence>
<dbReference type="RefSeq" id="WP_269560088.1">
    <property type="nucleotide sequence ID" value="NZ_CP114767.1"/>
</dbReference>
<dbReference type="EMBL" id="CP114767">
    <property type="protein sequence ID" value="WBA42030.1"/>
    <property type="molecule type" value="Genomic_DNA"/>
</dbReference>
<dbReference type="Proteomes" id="UP001211005">
    <property type="component" value="Chromosome"/>
</dbReference>
<accession>A0ABY7LTJ3</accession>
<protein>
    <submittedName>
        <fullName evidence="1">Uncharacterized protein</fullName>
    </submittedName>
</protein>
<reference evidence="1 2" key="1">
    <citation type="submission" date="2022-12" db="EMBL/GenBank/DDBJ databases">
        <title>Hymenobacter canadensis sp. nov. isolated from lake water of the Cambridge Bay, Canada.</title>
        <authorList>
            <person name="Kim W.H."/>
            <person name="Lee Y.M."/>
        </authorList>
    </citation>
    <scope>NUCLEOTIDE SEQUENCE [LARGE SCALE GENOMIC DNA]</scope>
    <source>
        <strain evidence="1 2">PAMC 29467</strain>
    </source>
</reference>
<evidence type="ECO:0000313" key="2">
    <source>
        <dbReference type="Proteomes" id="UP001211005"/>
    </source>
</evidence>
<name>A0ABY7LTJ3_9BACT</name>
<gene>
    <name evidence="1" type="ORF">O3303_00365</name>
</gene>
<sequence>MDPTSLPDTTKLEQHLSLLLAKMREQVADPTQQSFDSLKYNLAKLEQDVAERSYLSPLYVVNLPRWMGEYGNTALEEQIYGLSYRIDEALVELMGGREHINRIRREHNRKLGY</sequence>
<keyword evidence="2" id="KW-1185">Reference proteome</keyword>
<organism evidence="1 2">
    <name type="scientific">Hymenobacter canadensis</name>
    <dbReference type="NCBI Taxonomy" id="2999067"/>
    <lineage>
        <taxon>Bacteria</taxon>
        <taxon>Pseudomonadati</taxon>
        <taxon>Bacteroidota</taxon>
        <taxon>Cytophagia</taxon>
        <taxon>Cytophagales</taxon>
        <taxon>Hymenobacteraceae</taxon>
        <taxon>Hymenobacter</taxon>
    </lineage>
</organism>
<proteinExistence type="predicted"/>